<dbReference type="EMBL" id="UYRU01086007">
    <property type="protein sequence ID" value="VDN34827.1"/>
    <property type="molecule type" value="Genomic_DNA"/>
</dbReference>
<feature type="compositionally biased region" description="Polar residues" evidence="2">
    <location>
        <begin position="71"/>
        <end position="82"/>
    </location>
</feature>
<proteinExistence type="predicted"/>
<dbReference type="PRINTS" id="PR00450">
    <property type="entry name" value="RECOVERIN"/>
</dbReference>
<evidence type="ECO:0000313" key="5">
    <source>
        <dbReference type="Proteomes" id="UP000281553"/>
    </source>
</evidence>
<evidence type="ECO:0000256" key="2">
    <source>
        <dbReference type="SAM" id="MobiDB-lite"/>
    </source>
</evidence>
<dbReference type="Gene3D" id="1.10.238.10">
    <property type="entry name" value="EF-hand"/>
    <property type="match status" value="1"/>
</dbReference>
<name>A0A3P7NK91_DIBLA</name>
<organism evidence="4 5">
    <name type="scientific">Dibothriocephalus latus</name>
    <name type="common">Fish tapeworm</name>
    <name type="synonym">Diphyllobothrium latum</name>
    <dbReference type="NCBI Taxonomy" id="60516"/>
    <lineage>
        <taxon>Eukaryota</taxon>
        <taxon>Metazoa</taxon>
        <taxon>Spiralia</taxon>
        <taxon>Lophotrochozoa</taxon>
        <taxon>Platyhelminthes</taxon>
        <taxon>Cestoda</taxon>
        <taxon>Eucestoda</taxon>
        <taxon>Diphyllobothriidea</taxon>
        <taxon>Diphyllobothriidae</taxon>
        <taxon>Dibothriocephalus</taxon>
    </lineage>
</organism>
<dbReference type="AlphaFoldDB" id="A0A3P7NK91"/>
<keyword evidence="1" id="KW-0106">Calcium</keyword>
<dbReference type="InterPro" id="IPR011992">
    <property type="entry name" value="EF-hand-dom_pair"/>
</dbReference>
<evidence type="ECO:0000256" key="1">
    <source>
        <dbReference type="ARBA" id="ARBA00022837"/>
    </source>
</evidence>
<evidence type="ECO:0000313" key="4">
    <source>
        <dbReference type="EMBL" id="VDN34827.1"/>
    </source>
</evidence>
<dbReference type="SMART" id="SM00054">
    <property type="entry name" value="EFh"/>
    <property type="match status" value="1"/>
</dbReference>
<sequence>MPENEATPEQRTNRVFELMDKDRDDRISLEEFLEGVQADPDVLQLLKLDTIALGVSATTGTHEHNDVNPVTHPQQQQTQASHLPSGKGAATV</sequence>
<dbReference type="InterPro" id="IPR018247">
    <property type="entry name" value="EF_Hand_1_Ca_BS"/>
</dbReference>
<accession>A0A3P7NK91</accession>
<dbReference type="PROSITE" id="PS50222">
    <property type="entry name" value="EF_HAND_2"/>
    <property type="match status" value="1"/>
</dbReference>
<feature type="domain" description="EF-hand" evidence="3">
    <location>
        <begin position="7"/>
        <end position="42"/>
    </location>
</feature>
<gene>
    <name evidence="4" type="ORF">DILT_LOCUS16610</name>
</gene>
<dbReference type="Proteomes" id="UP000281553">
    <property type="component" value="Unassembled WGS sequence"/>
</dbReference>
<keyword evidence="5" id="KW-1185">Reference proteome</keyword>
<dbReference type="OrthoDB" id="191686at2759"/>
<dbReference type="SUPFAM" id="SSF47473">
    <property type="entry name" value="EF-hand"/>
    <property type="match status" value="1"/>
</dbReference>
<feature type="region of interest" description="Disordered" evidence="2">
    <location>
        <begin position="59"/>
        <end position="92"/>
    </location>
</feature>
<dbReference type="PROSITE" id="PS00018">
    <property type="entry name" value="EF_HAND_1"/>
    <property type="match status" value="1"/>
</dbReference>
<evidence type="ECO:0000259" key="3">
    <source>
        <dbReference type="PROSITE" id="PS50222"/>
    </source>
</evidence>
<reference evidence="4 5" key="1">
    <citation type="submission" date="2018-11" db="EMBL/GenBank/DDBJ databases">
        <authorList>
            <consortium name="Pathogen Informatics"/>
        </authorList>
    </citation>
    <scope>NUCLEOTIDE SEQUENCE [LARGE SCALE GENOMIC DNA]</scope>
</reference>
<dbReference type="InterPro" id="IPR002048">
    <property type="entry name" value="EF_hand_dom"/>
</dbReference>
<dbReference type="GO" id="GO:0005509">
    <property type="term" value="F:calcium ion binding"/>
    <property type="evidence" value="ECO:0007669"/>
    <property type="project" value="InterPro"/>
</dbReference>
<protein>
    <recommendedName>
        <fullName evidence="3">EF-hand domain-containing protein</fullName>
    </recommendedName>
</protein>